<name>A0AA35UXY7_9PROT</name>
<protein>
    <submittedName>
        <fullName evidence="1">Type VI secretion system baseplate subunit TssF</fullName>
    </submittedName>
</protein>
<proteinExistence type="predicted"/>
<dbReference type="AlphaFoldDB" id="A0AA35UXY7"/>
<dbReference type="PANTHER" id="PTHR35370:SF1">
    <property type="entry name" value="TYPE VI SECRETION SYSTEM COMPONENT TSSF1"/>
    <property type="match status" value="1"/>
</dbReference>
<comment type="caution">
    <text evidence="1">The sequence shown here is derived from an EMBL/GenBank/DDBJ whole genome shotgun (WGS) entry which is preliminary data.</text>
</comment>
<sequence length="615" mass="67695">MADEFINAYQRELDALRTLGDAFAHAHPKIAARLRLSREFVDDPHVERLLEGVAFLTGRVQQRLDDDFPELTDALLDILYPHYLAPLPSGCIVQIQGMADSRTAIPVPPGAPLHTTAPDGTLCRFRTTAPFDIWPIHAHDARLQAVPFNAPAHPAARRAQSVLSVRLSLTDGDAQFSDIAPDRLTFFIHGAAAQATALHELLCAHTIGIALAASPNDDRPTILPVGALQPRGFAPEDALYPWPRRSFSGLRLLTEYFALPEKFLFFDLSGVDARSLVETRAEMTLFVYFDTVFPNLTRTLHPDTLRLNCVPIVNLFEDACEPIRLTHWQTRYPVDPPSHASDTATIWQINSVSEIDTDGTTQPWHPLYRHLPTEGAEAAGEYALSRQASIVTGATETWLTPIHFGISPDGAEITHYLPDGATNERLLSIDATMSDGDLPARLPFGGGAPLFLPERGLGGVTRIHCLTPPTQGWRRRQRDRGTWALVTHLTLNHLSLTGGEDGAQALRDLLTLYDVRGSDQTRAAIAGLVDVESRPTVARLSDGLKIGLCRGIEVILTFDPTAWSEHGLFLLAAVLDRFLALHVASNNFVRTTIRLRGSPDDAMRFPPRAGYRQVS</sequence>
<dbReference type="RefSeq" id="WP_289843682.1">
    <property type="nucleotide sequence ID" value="NZ_CATKSH010000016.1"/>
</dbReference>
<dbReference type="InterPro" id="IPR010272">
    <property type="entry name" value="T6SS_TssF"/>
</dbReference>
<reference evidence="1" key="1">
    <citation type="submission" date="2023-03" db="EMBL/GenBank/DDBJ databases">
        <authorList>
            <person name="Cleenwerck I."/>
        </authorList>
    </citation>
    <scope>NUCLEOTIDE SEQUENCE</scope>
    <source>
        <strain evidence="1">LMG 32879</strain>
    </source>
</reference>
<dbReference type="EMBL" id="CATKSH010000016">
    <property type="protein sequence ID" value="CAI9121521.1"/>
    <property type="molecule type" value="Genomic_DNA"/>
</dbReference>
<dbReference type="Pfam" id="PF05947">
    <property type="entry name" value="T6SS_TssF"/>
    <property type="match status" value="1"/>
</dbReference>
<accession>A0AA35UXY7</accession>
<dbReference type="NCBIfam" id="TIGR03359">
    <property type="entry name" value="VI_chp_6"/>
    <property type="match status" value="1"/>
</dbReference>
<dbReference type="PIRSF" id="PIRSF028304">
    <property type="entry name" value="UCP028304"/>
    <property type="match status" value="1"/>
</dbReference>
<evidence type="ECO:0000313" key="1">
    <source>
        <dbReference type="EMBL" id="CAI9121521.1"/>
    </source>
</evidence>
<dbReference type="Proteomes" id="UP001176960">
    <property type="component" value="Unassembled WGS sequence"/>
</dbReference>
<organism evidence="1 2">
    <name type="scientific">Brytella acorum</name>
    <dbReference type="NCBI Taxonomy" id="2959299"/>
    <lineage>
        <taxon>Bacteria</taxon>
        <taxon>Pseudomonadati</taxon>
        <taxon>Pseudomonadota</taxon>
        <taxon>Alphaproteobacteria</taxon>
        <taxon>Acetobacterales</taxon>
        <taxon>Acetobacteraceae</taxon>
        <taxon>Brytella</taxon>
    </lineage>
</organism>
<dbReference type="PANTHER" id="PTHR35370">
    <property type="entry name" value="CYTOPLASMIC PROTEIN-RELATED-RELATED"/>
    <property type="match status" value="1"/>
</dbReference>
<gene>
    <name evidence="1" type="primary">tssF</name>
    <name evidence="1" type="ORF">LMG32879_002368</name>
</gene>
<evidence type="ECO:0000313" key="2">
    <source>
        <dbReference type="Proteomes" id="UP001176960"/>
    </source>
</evidence>
<keyword evidence="2" id="KW-1185">Reference proteome</keyword>